<reference evidence="1" key="3">
    <citation type="journal article" date="2017" name="Nature">
        <title>Genome sequence of the progenitor of the wheat D genome Aegilops tauschii.</title>
        <authorList>
            <person name="Luo M.C."/>
            <person name="Gu Y.Q."/>
            <person name="Puiu D."/>
            <person name="Wang H."/>
            <person name="Twardziok S.O."/>
            <person name="Deal K.R."/>
            <person name="Huo N."/>
            <person name="Zhu T."/>
            <person name="Wang L."/>
            <person name="Wang Y."/>
            <person name="McGuire P.E."/>
            <person name="Liu S."/>
            <person name="Long H."/>
            <person name="Ramasamy R.K."/>
            <person name="Rodriguez J.C."/>
            <person name="Van S.L."/>
            <person name="Yuan L."/>
            <person name="Wang Z."/>
            <person name="Xia Z."/>
            <person name="Xiao L."/>
            <person name="Anderson O.D."/>
            <person name="Ouyang S."/>
            <person name="Liang Y."/>
            <person name="Zimin A.V."/>
            <person name="Pertea G."/>
            <person name="Qi P."/>
            <person name="Bennetzen J.L."/>
            <person name="Dai X."/>
            <person name="Dawson M.W."/>
            <person name="Muller H.G."/>
            <person name="Kugler K."/>
            <person name="Rivarola-Duarte L."/>
            <person name="Spannagl M."/>
            <person name="Mayer K.F.X."/>
            <person name="Lu F.H."/>
            <person name="Bevan M.W."/>
            <person name="Leroy P."/>
            <person name="Li P."/>
            <person name="You F.M."/>
            <person name="Sun Q."/>
            <person name="Liu Z."/>
            <person name="Lyons E."/>
            <person name="Wicker T."/>
            <person name="Salzberg S.L."/>
            <person name="Devos K.M."/>
            <person name="Dvorak J."/>
        </authorList>
    </citation>
    <scope>NUCLEOTIDE SEQUENCE [LARGE SCALE GENOMIC DNA]</scope>
    <source>
        <strain evidence="1">cv. AL8/78</strain>
    </source>
</reference>
<name>A0A453QRY5_AEGTS</name>
<dbReference type="EnsemblPlants" id="AET7Gv20302200.15">
    <property type="protein sequence ID" value="AET7Gv20302200.15"/>
    <property type="gene ID" value="AET7Gv20302200"/>
</dbReference>
<dbReference type="EnsemblPlants" id="AET7Gv20302200.22">
    <property type="protein sequence ID" value="AET7Gv20302200.22"/>
    <property type="gene ID" value="AET7Gv20302200"/>
</dbReference>
<dbReference type="Gramene" id="AET7Gv20302200.21">
    <property type="protein sequence ID" value="AET7Gv20302200.21"/>
    <property type="gene ID" value="AET7Gv20302200"/>
</dbReference>
<dbReference type="Gramene" id="AET7Gv20302200.11">
    <property type="protein sequence ID" value="AET7Gv20302200.11"/>
    <property type="gene ID" value="AET7Gv20302200"/>
</dbReference>
<evidence type="ECO:0000313" key="1">
    <source>
        <dbReference type="EnsemblPlants" id="AET7Gv20302200.14"/>
    </source>
</evidence>
<reference evidence="2" key="1">
    <citation type="journal article" date="2014" name="Science">
        <title>Ancient hybridizations among the ancestral genomes of bread wheat.</title>
        <authorList>
            <consortium name="International Wheat Genome Sequencing Consortium,"/>
            <person name="Marcussen T."/>
            <person name="Sandve S.R."/>
            <person name="Heier L."/>
            <person name="Spannagl M."/>
            <person name="Pfeifer M."/>
            <person name="Jakobsen K.S."/>
            <person name="Wulff B.B."/>
            <person name="Steuernagel B."/>
            <person name="Mayer K.F."/>
            <person name="Olsen O.A."/>
        </authorList>
    </citation>
    <scope>NUCLEOTIDE SEQUENCE [LARGE SCALE GENOMIC DNA]</scope>
    <source>
        <strain evidence="2">cv. AL8/78</strain>
    </source>
</reference>
<protein>
    <submittedName>
        <fullName evidence="1">Uncharacterized protein</fullName>
    </submittedName>
</protein>
<reference evidence="2" key="2">
    <citation type="journal article" date="2017" name="Nat. Plants">
        <title>The Aegilops tauschii genome reveals multiple impacts of transposons.</title>
        <authorList>
            <person name="Zhao G."/>
            <person name="Zou C."/>
            <person name="Li K."/>
            <person name="Wang K."/>
            <person name="Li T."/>
            <person name="Gao L."/>
            <person name="Zhang X."/>
            <person name="Wang H."/>
            <person name="Yang Z."/>
            <person name="Liu X."/>
            <person name="Jiang W."/>
            <person name="Mao L."/>
            <person name="Kong X."/>
            <person name="Jiao Y."/>
            <person name="Jia J."/>
        </authorList>
    </citation>
    <scope>NUCLEOTIDE SEQUENCE [LARGE SCALE GENOMIC DNA]</scope>
    <source>
        <strain evidence="2">cv. AL8/78</strain>
    </source>
</reference>
<dbReference type="AlphaFoldDB" id="A0A453QRY5"/>
<dbReference type="Proteomes" id="UP000015105">
    <property type="component" value="Chromosome 7D"/>
</dbReference>
<dbReference type="Gramene" id="AET7Gv20302200.20">
    <property type="protein sequence ID" value="AET7Gv20302200.20"/>
    <property type="gene ID" value="AET7Gv20302200"/>
</dbReference>
<dbReference type="EnsemblPlants" id="AET7Gv20302200.21">
    <property type="protein sequence ID" value="AET7Gv20302200.21"/>
    <property type="gene ID" value="AET7Gv20302200"/>
</dbReference>
<accession>A0A453QRY5</accession>
<sequence length="69" mass="7620">MMEKMSKTILGMVILETTMGPCRDEEIFELHYIVGLLPMTEKVMDTVEAVERSSLAATSNVISGAVSKR</sequence>
<keyword evidence="2" id="KW-1185">Reference proteome</keyword>
<dbReference type="EnsemblPlants" id="AET7Gv20302200.16">
    <property type="protein sequence ID" value="AET7Gv20302200.16"/>
    <property type="gene ID" value="AET7Gv20302200"/>
</dbReference>
<evidence type="ECO:0000313" key="2">
    <source>
        <dbReference type="Proteomes" id="UP000015105"/>
    </source>
</evidence>
<dbReference type="Gramene" id="AET7Gv20302200.22">
    <property type="protein sequence ID" value="AET7Gv20302200.22"/>
    <property type="gene ID" value="AET7Gv20302200"/>
</dbReference>
<proteinExistence type="predicted"/>
<reference evidence="1" key="4">
    <citation type="submission" date="2019-03" db="UniProtKB">
        <authorList>
            <consortium name="EnsemblPlants"/>
        </authorList>
    </citation>
    <scope>IDENTIFICATION</scope>
</reference>
<dbReference type="EnsemblPlants" id="AET7Gv20302200.14">
    <property type="protein sequence ID" value="AET7Gv20302200.14"/>
    <property type="gene ID" value="AET7Gv20302200"/>
</dbReference>
<dbReference type="EnsemblPlants" id="AET7Gv20302200.11">
    <property type="protein sequence ID" value="AET7Gv20302200.11"/>
    <property type="gene ID" value="AET7Gv20302200"/>
</dbReference>
<organism evidence="1 2">
    <name type="scientific">Aegilops tauschii subsp. strangulata</name>
    <name type="common">Goatgrass</name>
    <dbReference type="NCBI Taxonomy" id="200361"/>
    <lineage>
        <taxon>Eukaryota</taxon>
        <taxon>Viridiplantae</taxon>
        <taxon>Streptophyta</taxon>
        <taxon>Embryophyta</taxon>
        <taxon>Tracheophyta</taxon>
        <taxon>Spermatophyta</taxon>
        <taxon>Magnoliopsida</taxon>
        <taxon>Liliopsida</taxon>
        <taxon>Poales</taxon>
        <taxon>Poaceae</taxon>
        <taxon>BOP clade</taxon>
        <taxon>Pooideae</taxon>
        <taxon>Triticodae</taxon>
        <taxon>Triticeae</taxon>
        <taxon>Triticinae</taxon>
        <taxon>Aegilops</taxon>
    </lineage>
</organism>
<reference evidence="1" key="5">
    <citation type="journal article" date="2021" name="G3 (Bethesda)">
        <title>Aegilops tauschii genome assembly Aet v5.0 features greater sequence contiguity and improved annotation.</title>
        <authorList>
            <person name="Wang L."/>
            <person name="Zhu T."/>
            <person name="Rodriguez J.C."/>
            <person name="Deal K.R."/>
            <person name="Dubcovsky J."/>
            <person name="McGuire P.E."/>
            <person name="Lux T."/>
            <person name="Spannagl M."/>
            <person name="Mayer K.F.X."/>
            <person name="Baldrich P."/>
            <person name="Meyers B.C."/>
            <person name="Huo N."/>
            <person name="Gu Y.Q."/>
            <person name="Zhou H."/>
            <person name="Devos K.M."/>
            <person name="Bennetzen J.L."/>
            <person name="Unver T."/>
            <person name="Budak H."/>
            <person name="Gulick P.J."/>
            <person name="Galiba G."/>
            <person name="Kalapos B."/>
            <person name="Nelson D.R."/>
            <person name="Li P."/>
            <person name="You F.M."/>
            <person name="Luo M.C."/>
            <person name="Dvorak J."/>
        </authorList>
    </citation>
    <scope>NUCLEOTIDE SEQUENCE [LARGE SCALE GENOMIC DNA]</scope>
    <source>
        <strain evidence="1">cv. AL8/78</strain>
    </source>
</reference>
<dbReference type="Gramene" id="AET7Gv20302200.14">
    <property type="protein sequence ID" value="AET7Gv20302200.14"/>
    <property type="gene ID" value="AET7Gv20302200"/>
</dbReference>
<dbReference type="Gramene" id="AET7Gv20302200.16">
    <property type="protein sequence ID" value="AET7Gv20302200.16"/>
    <property type="gene ID" value="AET7Gv20302200"/>
</dbReference>
<dbReference type="Gramene" id="AET7Gv20302200.15">
    <property type="protein sequence ID" value="AET7Gv20302200.15"/>
    <property type="gene ID" value="AET7Gv20302200"/>
</dbReference>
<dbReference type="EnsemblPlants" id="AET7Gv20302200.20">
    <property type="protein sequence ID" value="AET7Gv20302200.20"/>
    <property type="gene ID" value="AET7Gv20302200"/>
</dbReference>